<feature type="binding site" evidence="11">
    <location>
        <begin position="65"/>
        <end position="69"/>
    </location>
    <ligand>
        <name>FMN</name>
        <dbReference type="ChEBI" id="CHEBI:58210"/>
    </ligand>
</feature>
<evidence type="ECO:0000256" key="7">
    <source>
        <dbReference type="ARBA" id="ARBA00022975"/>
    </source>
</evidence>
<dbReference type="InterPro" id="IPR001295">
    <property type="entry name" value="Dihydroorotate_DH_CS"/>
</dbReference>
<dbReference type="NCBIfam" id="NF003652">
    <property type="entry name" value="PRK05286.2-5"/>
    <property type="match status" value="1"/>
</dbReference>
<gene>
    <name evidence="11" type="primary">pyrD</name>
    <name evidence="13" type="ORF">ACFOEN_12815</name>
</gene>
<comment type="catalytic activity">
    <reaction evidence="10 11">
        <text>(S)-dihydroorotate + a quinone = orotate + a quinol</text>
        <dbReference type="Rhea" id="RHEA:30187"/>
        <dbReference type="ChEBI" id="CHEBI:24646"/>
        <dbReference type="ChEBI" id="CHEBI:30839"/>
        <dbReference type="ChEBI" id="CHEBI:30864"/>
        <dbReference type="ChEBI" id="CHEBI:132124"/>
        <dbReference type="EC" id="1.3.5.2"/>
    </reaction>
</comment>
<dbReference type="PANTHER" id="PTHR48109">
    <property type="entry name" value="DIHYDROOROTATE DEHYDROGENASE (QUINONE), MITOCHONDRIAL-RELATED"/>
    <property type="match status" value="1"/>
</dbReference>
<comment type="caution">
    <text evidence="13">The sequence shown here is derived from an EMBL/GenBank/DDBJ whole genome shotgun (WGS) entry which is preliminary data.</text>
</comment>
<keyword evidence="7 11" id="KW-0665">Pyrimidine biosynthesis</keyword>
<reference evidence="14" key="1">
    <citation type="journal article" date="2019" name="Int. J. Syst. Evol. Microbiol.">
        <title>The Global Catalogue of Microorganisms (GCM) 10K type strain sequencing project: providing services to taxonomists for standard genome sequencing and annotation.</title>
        <authorList>
            <consortium name="The Broad Institute Genomics Platform"/>
            <consortium name="The Broad Institute Genome Sequencing Center for Infectious Disease"/>
            <person name="Wu L."/>
            <person name="Ma J."/>
        </authorList>
    </citation>
    <scope>NUCLEOTIDE SEQUENCE [LARGE SCALE GENOMIC DNA]</scope>
    <source>
        <strain evidence="14">KCTC 52168</strain>
    </source>
</reference>
<comment type="pathway">
    <text evidence="3 11">Pyrimidine metabolism; UMP biosynthesis via de novo pathway; orotate from (S)-dihydroorotate (quinone route): step 1/1.</text>
</comment>
<dbReference type="HAMAP" id="MF_00225">
    <property type="entry name" value="DHO_dh_type2"/>
    <property type="match status" value="1"/>
</dbReference>
<dbReference type="InterPro" id="IPR005720">
    <property type="entry name" value="Dihydroorotate_DH_cat"/>
</dbReference>
<evidence type="ECO:0000256" key="6">
    <source>
        <dbReference type="ARBA" id="ARBA00022643"/>
    </source>
</evidence>
<keyword evidence="11" id="KW-1003">Cell membrane</keyword>
<organism evidence="13 14">
    <name type="scientific">Piscinibacterium candidicorallinum</name>
    <dbReference type="NCBI Taxonomy" id="1793872"/>
    <lineage>
        <taxon>Bacteria</taxon>
        <taxon>Pseudomonadati</taxon>
        <taxon>Pseudomonadota</taxon>
        <taxon>Betaproteobacteria</taxon>
        <taxon>Burkholderiales</taxon>
        <taxon>Piscinibacterium</taxon>
    </lineage>
</organism>
<dbReference type="Pfam" id="PF01180">
    <property type="entry name" value="DHO_dh"/>
    <property type="match status" value="1"/>
</dbReference>
<dbReference type="NCBIfam" id="NF003646">
    <property type="entry name" value="PRK05286.1-4"/>
    <property type="match status" value="1"/>
</dbReference>
<dbReference type="InterPro" id="IPR013785">
    <property type="entry name" value="Aldolase_TIM"/>
</dbReference>
<proteinExistence type="inferred from homology"/>
<keyword evidence="9 11" id="KW-0472">Membrane</keyword>
<evidence type="ECO:0000259" key="12">
    <source>
        <dbReference type="Pfam" id="PF01180"/>
    </source>
</evidence>
<keyword evidence="14" id="KW-1185">Reference proteome</keyword>
<evidence type="ECO:0000256" key="4">
    <source>
        <dbReference type="ARBA" id="ARBA00005359"/>
    </source>
</evidence>
<comment type="cofactor">
    <cofactor evidence="11">
        <name>FMN</name>
        <dbReference type="ChEBI" id="CHEBI:58210"/>
    </cofactor>
    <text evidence="11">Binds 1 FMN per subunit.</text>
</comment>
<evidence type="ECO:0000313" key="13">
    <source>
        <dbReference type="EMBL" id="MFC3148506.1"/>
    </source>
</evidence>
<dbReference type="PROSITE" id="PS00911">
    <property type="entry name" value="DHODEHASE_1"/>
    <property type="match status" value="1"/>
</dbReference>
<dbReference type="SUPFAM" id="SSF51395">
    <property type="entry name" value="FMN-linked oxidoreductases"/>
    <property type="match status" value="1"/>
</dbReference>
<dbReference type="InterPro" id="IPR050074">
    <property type="entry name" value="DHO_dehydrogenase"/>
</dbReference>
<dbReference type="EMBL" id="JBHRTI010000007">
    <property type="protein sequence ID" value="MFC3148506.1"/>
    <property type="molecule type" value="Genomic_DNA"/>
</dbReference>
<evidence type="ECO:0000256" key="8">
    <source>
        <dbReference type="ARBA" id="ARBA00023002"/>
    </source>
</evidence>
<dbReference type="PANTHER" id="PTHR48109:SF4">
    <property type="entry name" value="DIHYDROOROTATE DEHYDROGENASE (QUINONE), MITOCHONDRIAL"/>
    <property type="match status" value="1"/>
</dbReference>
<dbReference type="InterPro" id="IPR005719">
    <property type="entry name" value="Dihydroorotate_DH_2"/>
</dbReference>
<dbReference type="NCBIfam" id="TIGR01036">
    <property type="entry name" value="pyrD_sub2"/>
    <property type="match status" value="1"/>
</dbReference>
<comment type="similarity">
    <text evidence="4 11">Belongs to the dihydroorotate dehydrogenase family. Type 2 subfamily.</text>
</comment>
<feature type="binding site" evidence="11">
    <location>
        <position position="179"/>
    </location>
    <ligand>
        <name>substrate</name>
    </ligand>
</feature>
<comment type="function">
    <text evidence="1 11">Catalyzes the conversion of dihydroorotate to orotate with quinone as electron acceptor.</text>
</comment>
<dbReference type="InterPro" id="IPR012135">
    <property type="entry name" value="Dihydroorotate_DH_1_2"/>
</dbReference>
<dbReference type="Gene3D" id="3.20.20.70">
    <property type="entry name" value="Aldolase class I"/>
    <property type="match status" value="1"/>
</dbReference>
<sequence length="342" mass="36103">MIDLLTTFSRKVLFTLEPEDAHALTLTSLNAMAASGAAKMLFGAPTGSPVTVMGLNFPNAVGLAAGADKNGECIEGFGALGFGFLELGGVTPRPQPGNEKPRVFRLPDANAVINRLGFNNHGVERLAANLARYRRAPKYSGVIGVNLGKNKDTPNENALDDYRICYERLHDLVDFATINVSSPNTAGLRALQEVDELRRILEGMANARDKLAKSRRVPLSVKIAPDLTDEQIGSIAELALHCGMDAITATNTTVARDAVKHLPHGTETGGLSGAPVFEASNAVIRKLKAALGDKLPIIGVGGVMSGADARAKLDAGASLVQFYTGLIYRGPALVHEAVVACR</sequence>
<evidence type="ECO:0000256" key="9">
    <source>
        <dbReference type="ARBA" id="ARBA00023136"/>
    </source>
</evidence>
<feature type="binding site" evidence="11">
    <location>
        <begin position="323"/>
        <end position="324"/>
    </location>
    <ligand>
        <name>FMN</name>
        <dbReference type="ChEBI" id="CHEBI:58210"/>
    </ligand>
</feature>
<evidence type="ECO:0000256" key="1">
    <source>
        <dbReference type="ARBA" id="ARBA00003125"/>
    </source>
</evidence>
<dbReference type="RefSeq" id="WP_377304534.1">
    <property type="nucleotide sequence ID" value="NZ_CP180191.1"/>
</dbReference>
<feature type="binding site" evidence="11">
    <location>
        <position position="250"/>
    </location>
    <ligand>
        <name>FMN</name>
        <dbReference type="ChEBI" id="CHEBI:58210"/>
    </ligand>
</feature>
<keyword evidence="8 11" id="KW-0560">Oxidoreductase</keyword>
<dbReference type="NCBIfam" id="NF003645">
    <property type="entry name" value="PRK05286.1-2"/>
    <property type="match status" value="1"/>
</dbReference>
<name>A0ABV7H7C5_9BURK</name>
<feature type="binding site" evidence="11">
    <location>
        <begin position="251"/>
        <end position="252"/>
    </location>
    <ligand>
        <name>substrate</name>
    </ligand>
</feature>
<evidence type="ECO:0000256" key="3">
    <source>
        <dbReference type="ARBA" id="ARBA00005161"/>
    </source>
</evidence>
<dbReference type="PROSITE" id="PS00912">
    <property type="entry name" value="DHODEHASE_2"/>
    <property type="match status" value="1"/>
</dbReference>
<keyword evidence="6 11" id="KW-0288">FMN</keyword>
<feature type="domain" description="Dihydroorotate dehydrogenase catalytic" evidence="12">
    <location>
        <begin position="50"/>
        <end position="336"/>
    </location>
</feature>
<feature type="binding site" evidence="11">
    <location>
        <position position="273"/>
    </location>
    <ligand>
        <name>FMN</name>
        <dbReference type="ChEBI" id="CHEBI:58210"/>
    </ligand>
</feature>
<feature type="binding site" evidence="11">
    <location>
        <position position="302"/>
    </location>
    <ligand>
        <name>FMN</name>
        <dbReference type="ChEBI" id="CHEBI:58210"/>
    </ligand>
</feature>
<feature type="active site" description="Nucleophile" evidence="11">
    <location>
        <position position="182"/>
    </location>
</feature>
<comment type="subcellular location">
    <subcellularLocation>
        <location evidence="11">Cell membrane</location>
        <topology evidence="11">Peripheral membrane protein</topology>
    </subcellularLocation>
    <subcellularLocation>
        <location evidence="2">Membrane</location>
    </subcellularLocation>
</comment>
<protein>
    <recommendedName>
        <fullName evidence="11">Dihydroorotate dehydrogenase (quinone)</fullName>
        <ecNumber evidence="11">1.3.5.2</ecNumber>
    </recommendedName>
    <alternativeName>
        <fullName evidence="11">DHOdehase</fullName>
        <shortName evidence="11">DHOD</shortName>
        <shortName evidence="11">DHODase</shortName>
    </alternativeName>
    <alternativeName>
        <fullName evidence="11">Dihydroorotate oxidase</fullName>
    </alternativeName>
</protein>
<feature type="binding site" evidence="11">
    <location>
        <position position="69"/>
    </location>
    <ligand>
        <name>substrate</name>
    </ligand>
</feature>
<evidence type="ECO:0000256" key="10">
    <source>
        <dbReference type="ARBA" id="ARBA00048639"/>
    </source>
</evidence>
<feature type="binding site" evidence="11">
    <location>
        <begin position="114"/>
        <end position="118"/>
    </location>
    <ligand>
        <name>substrate</name>
    </ligand>
</feature>
<feature type="binding site" evidence="11">
    <location>
        <position position="146"/>
    </location>
    <ligand>
        <name>FMN</name>
        <dbReference type="ChEBI" id="CHEBI:58210"/>
    </ligand>
</feature>
<dbReference type="EC" id="1.3.5.2" evidence="11"/>
<feature type="binding site" evidence="11">
    <location>
        <position position="179"/>
    </location>
    <ligand>
        <name>FMN</name>
        <dbReference type="ChEBI" id="CHEBI:58210"/>
    </ligand>
</feature>
<feature type="binding site" evidence="11">
    <location>
        <position position="222"/>
    </location>
    <ligand>
        <name>FMN</name>
        <dbReference type="ChEBI" id="CHEBI:58210"/>
    </ligand>
</feature>
<evidence type="ECO:0000256" key="11">
    <source>
        <dbReference type="HAMAP-Rule" id="MF_00225"/>
    </source>
</evidence>
<evidence type="ECO:0000313" key="14">
    <source>
        <dbReference type="Proteomes" id="UP001595556"/>
    </source>
</evidence>
<evidence type="ECO:0000256" key="2">
    <source>
        <dbReference type="ARBA" id="ARBA00004370"/>
    </source>
</evidence>
<dbReference type="Proteomes" id="UP001595556">
    <property type="component" value="Unassembled WGS sequence"/>
</dbReference>
<keyword evidence="5 11" id="KW-0285">Flavoprotein</keyword>
<accession>A0ABV7H7C5</accession>
<feature type="binding site" evidence="11">
    <location>
        <position position="89"/>
    </location>
    <ligand>
        <name>FMN</name>
        <dbReference type="ChEBI" id="CHEBI:58210"/>
    </ligand>
</feature>
<dbReference type="GO" id="GO:0106430">
    <property type="term" value="F:dihydroorotate dehydrogenase (quinone) activity"/>
    <property type="evidence" value="ECO:0007669"/>
    <property type="project" value="UniProtKB-EC"/>
</dbReference>
<evidence type="ECO:0000256" key="5">
    <source>
        <dbReference type="ARBA" id="ARBA00022630"/>
    </source>
</evidence>
<dbReference type="PIRSF" id="PIRSF000164">
    <property type="entry name" value="DHO_oxidase"/>
    <property type="match status" value="1"/>
</dbReference>
<feature type="binding site" evidence="11">
    <location>
        <position position="184"/>
    </location>
    <ligand>
        <name>substrate</name>
    </ligand>
</feature>
<dbReference type="CDD" id="cd04738">
    <property type="entry name" value="DHOD_2_like"/>
    <property type="match status" value="1"/>
</dbReference>
<comment type="subunit">
    <text evidence="11">Monomer.</text>
</comment>